<dbReference type="KEGG" id="dfl:DFE_0862"/>
<dbReference type="SMART" id="SM00267">
    <property type="entry name" value="GGDEF"/>
    <property type="match status" value="1"/>
</dbReference>
<dbReference type="CDD" id="cd01949">
    <property type="entry name" value="GGDEF"/>
    <property type="match status" value="1"/>
</dbReference>
<dbReference type="PANTHER" id="PTHR45138:SF9">
    <property type="entry name" value="DIGUANYLATE CYCLASE DGCM-RELATED"/>
    <property type="match status" value="1"/>
</dbReference>
<feature type="domain" description="GGDEF" evidence="3">
    <location>
        <begin position="130"/>
        <end position="266"/>
    </location>
</feature>
<dbReference type="Pfam" id="PF00990">
    <property type="entry name" value="GGDEF"/>
    <property type="match status" value="1"/>
</dbReference>
<dbReference type="GO" id="GO:0005886">
    <property type="term" value="C:plasma membrane"/>
    <property type="evidence" value="ECO:0007669"/>
    <property type="project" value="TreeGrafter"/>
</dbReference>
<dbReference type="Gene3D" id="3.30.70.270">
    <property type="match status" value="1"/>
</dbReference>
<dbReference type="RefSeq" id="WP_232034871.1">
    <property type="nucleotide sequence ID" value="NZ_AP017378.1"/>
</dbReference>
<dbReference type="NCBIfam" id="TIGR00254">
    <property type="entry name" value="GGDEF"/>
    <property type="match status" value="1"/>
</dbReference>
<name>A0A2Z6AWI2_9BACT</name>
<dbReference type="AlphaFoldDB" id="A0A2Z6AWI2"/>
<dbReference type="InterPro" id="IPR050469">
    <property type="entry name" value="Diguanylate_Cyclase"/>
</dbReference>
<dbReference type="EC" id="2.7.7.65" evidence="1"/>
<dbReference type="InterPro" id="IPR029787">
    <property type="entry name" value="Nucleotide_cyclase"/>
</dbReference>
<dbReference type="InterPro" id="IPR043128">
    <property type="entry name" value="Rev_trsase/Diguanyl_cyclase"/>
</dbReference>
<dbReference type="GO" id="GO:0052621">
    <property type="term" value="F:diguanylate cyclase activity"/>
    <property type="evidence" value="ECO:0007669"/>
    <property type="project" value="UniProtKB-EC"/>
</dbReference>
<evidence type="ECO:0000313" key="5">
    <source>
        <dbReference type="Proteomes" id="UP000269883"/>
    </source>
</evidence>
<evidence type="ECO:0000256" key="1">
    <source>
        <dbReference type="ARBA" id="ARBA00012528"/>
    </source>
</evidence>
<sequence length="291" mass="32039">MNMPKNTAEDILSAKEKEILSELESLRKLLQVHGADATCVESTQKVLGILRLCPGLSMDQWPALSEEYGLRDWLALPVDGEEYPFLSQIQNSLQELAYQTEHDPLTTLANRRAFDRLLDQEIERAKRMGDSLSIAILDLDNFKAVNDTHGHPCGDDVLVGLSKLLLTKIRRYDVAARLGGEEFALLLPGTGLLKSRAMLERILESVRELTFNCSADGTPFSVTCSAGLVCYKGVSDSPIPDLVDLADKALYKAKAQGKDRVITAPLADMQKLSKASLVESNEKKFLFTGNG</sequence>
<dbReference type="SUPFAM" id="SSF55073">
    <property type="entry name" value="Nucleotide cyclase"/>
    <property type="match status" value="1"/>
</dbReference>
<accession>A0A2Z6AWI2</accession>
<evidence type="ECO:0000256" key="2">
    <source>
        <dbReference type="ARBA" id="ARBA00034247"/>
    </source>
</evidence>
<dbReference type="EMBL" id="AP017378">
    <property type="protein sequence ID" value="BBD07588.1"/>
    <property type="molecule type" value="Genomic_DNA"/>
</dbReference>
<gene>
    <name evidence="4" type="ORF">DFE_0862</name>
</gene>
<dbReference type="InterPro" id="IPR000160">
    <property type="entry name" value="GGDEF_dom"/>
</dbReference>
<comment type="catalytic activity">
    <reaction evidence="2">
        <text>2 GTP = 3',3'-c-di-GMP + 2 diphosphate</text>
        <dbReference type="Rhea" id="RHEA:24898"/>
        <dbReference type="ChEBI" id="CHEBI:33019"/>
        <dbReference type="ChEBI" id="CHEBI:37565"/>
        <dbReference type="ChEBI" id="CHEBI:58805"/>
        <dbReference type="EC" id="2.7.7.65"/>
    </reaction>
</comment>
<dbReference type="GO" id="GO:0043709">
    <property type="term" value="P:cell adhesion involved in single-species biofilm formation"/>
    <property type="evidence" value="ECO:0007669"/>
    <property type="project" value="TreeGrafter"/>
</dbReference>
<dbReference type="Proteomes" id="UP000269883">
    <property type="component" value="Chromosome"/>
</dbReference>
<organism evidence="4 5">
    <name type="scientific">Desulfovibrio ferrophilus</name>
    <dbReference type="NCBI Taxonomy" id="241368"/>
    <lineage>
        <taxon>Bacteria</taxon>
        <taxon>Pseudomonadati</taxon>
        <taxon>Thermodesulfobacteriota</taxon>
        <taxon>Desulfovibrionia</taxon>
        <taxon>Desulfovibrionales</taxon>
        <taxon>Desulfovibrionaceae</taxon>
        <taxon>Desulfovibrio</taxon>
    </lineage>
</organism>
<evidence type="ECO:0000259" key="3">
    <source>
        <dbReference type="PROSITE" id="PS50887"/>
    </source>
</evidence>
<proteinExistence type="predicted"/>
<reference evidence="4 5" key="1">
    <citation type="journal article" date="2018" name="Sci. Adv.">
        <title>Multi-heme cytochromes provide a pathway for survival in energy-limited environments.</title>
        <authorList>
            <person name="Deng X."/>
            <person name="Dohmae N."/>
            <person name="Nealson K.H."/>
            <person name="Hashimoto K."/>
            <person name="Okamoto A."/>
        </authorList>
    </citation>
    <scope>NUCLEOTIDE SEQUENCE [LARGE SCALE GENOMIC DNA]</scope>
    <source>
        <strain evidence="4 5">IS5</strain>
    </source>
</reference>
<protein>
    <recommendedName>
        <fullName evidence="1">diguanylate cyclase</fullName>
        <ecNumber evidence="1">2.7.7.65</ecNumber>
    </recommendedName>
</protein>
<dbReference type="PROSITE" id="PS50887">
    <property type="entry name" value="GGDEF"/>
    <property type="match status" value="1"/>
</dbReference>
<evidence type="ECO:0000313" key="4">
    <source>
        <dbReference type="EMBL" id="BBD07588.1"/>
    </source>
</evidence>
<dbReference type="GO" id="GO:1902201">
    <property type="term" value="P:negative regulation of bacterial-type flagellum-dependent cell motility"/>
    <property type="evidence" value="ECO:0007669"/>
    <property type="project" value="TreeGrafter"/>
</dbReference>
<keyword evidence="5" id="KW-1185">Reference proteome</keyword>
<dbReference type="PANTHER" id="PTHR45138">
    <property type="entry name" value="REGULATORY COMPONENTS OF SENSORY TRANSDUCTION SYSTEM"/>
    <property type="match status" value="1"/>
</dbReference>
<dbReference type="FunFam" id="3.30.70.270:FF:000001">
    <property type="entry name" value="Diguanylate cyclase domain protein"/>
    <property type="match status" value="1"/>
</dbReference>